<keyword evidence="3" id="KW-1185">Reference proteome</keyword>
<proteinExistence type="predicted"/>
<organism evidence="2 3">
    <name type="scientific">Sedimentitalea todarodis</name>
    <dbReference type="NCBI Taxonomy" id="1631240"/>
    <lineage>
        <taxon>Bacteria</taxon>
        <taxon>Pseudomonadati</taxon>
        <taxon>Pseudomonadota</taxon>
        <taxon>Alphaproteobacteria</taxon>
        <taxon>Rhodobacterales</taxon>
        <taxon>Paracoccaceae</taxon>
        <taxon>Sedimentitalea</taxon>
    </lineage>
</organism>
<dbReference type="Proteomes" id="UP001255416">
    <property type="component" value="Unassembled WGS sequence"/>
</dbReference>
<sequence length="227" mass="25283">MSLRKKIADSAWFNTAIEGAFAAYIRFAYRTSRWERQGFEAMDEVLAEGEPVIVALWHQRLMMAPYLFNMDLGKICSLTSAARAGRMAGQVQARFGFETIAMSSHMRHVTLSRDVLGRMRDGWSIGIATDGPRGPARVASTVPLVWARTSGKRVFVVSFSARRVVAFPTWDKMWLPAPFTRGVLMCREWQETVPRRPTDAETEALRQKLGVALDAVTDAADAAVGRG</sequence>
<comment type="caution">
    <text evidence="2">The sequence shown here is derived from an EMBL/GenBank/DDBJ whole genome shotgun (WGS) entry which is preliminary data.</text>
</comment>
<evidence type="ECO:0000313" key="3">
    <source>
        <dbReference type="Proteomes" id="UP001255416"/>
    </source>
</evidence>
<dbReference type="InterPro" id="IPR007172">
    <property type="entry name" value="DUF374"/>
</dbReference>
<feature type="domain" description="DUF374" evidence="1">
    <location>
        <begin position="74"/>
        <end position="136"/>
    </location>
</feature>
<dbReference type="EMBL" id="JASMWN010000011">
    <property type="protein sequence ID" value="MDU9005030.1"/>
    <property type="molecule type" value="Genomic_DNA"/>
</dbReference>
<evidence type="ECO:0000259" key="1">
    <source>
        <dbReference type="Pfam" id="PF04028"/>
    </source>
</evidence>
<gene>
    <name evidence="2" type="ORF">QO231_14345</name>
</gene>
<protein>
    <submittedName>
        <fullName evidence="2">DUF374 domain-containing protein</fullName>
    </submittedName>
</protein>
<reference evidence="3" key="1">
    <citation type="submission" date="2023-05" db="EMBL/GenBank/DDBJ databases">
        <title>Sedimentitalea sp. nov. JM2-8.</title>
        <authorList>
            <person name="Huang J."/>
        </authorList>
    </citation>
    <scope>NUCLEOTIDE SEQUENCE [LARGE SCALE GENOMIC DNA]</scope>
    <source>
        <strain evidence="3">KHS03</strain>
    </source>
</reference>
<dbReference type="Pfam" id="PF04028">
    <property type="entry name" value="DUF374"/>
    <property type="match status" value="1"/>
</dbReference>
<evidence type="ECO:0000313" key="2">
    <source>
        <dbReference type="EMBL" id="MDU9005030.1"/>
    </source>
</evidence>
<accession>A0ABU3VFT9</accession>
<name>A0ABU3VFT9_9RHOB</name>
<dbReference type="RefSeq" id="WP_316777641.1">
    <property type="nucleotide sequence ID" value="NZ_JASMWN010000011.1"/>
</dbReference>